<protein>
    <recommendedName>
        <fullName evidence="4">Gustatory receptor</fullName>
    </recommendedName>
</protein>
<feature type="transmembrane region" description="Helical" evidence="1">
    <location>
        <begin position="167"/>
        <end position="184"/>
    </location>
</feature>
<accession>A0AAV7JG41</accession>
<feature type="transmembrane region" description="Helical" evidence="1">
    <location>
        <begin position="204"/>
        <end position="221"/>
    </location>
</feature>
<keyword evidence="1" id="KW-0812">Transmembrane</keyword>
<proteinExistence type="predicted"/>
<feature type="transmembrane region" description="Helical" evidence="1">
    <location>
        <begin position="317"/>
        <end position="340"/>
    </location>
</feature>
<dbReference type="PANTHER" id="PTHR16189">
    <property type="entry name" value="TRANSMEMBRANE PROTEIN 104-RELATED"/>
    <property type="match status" value="1"/>
</dbReference>
<keyword evidence="3" id="KW-1185">Reference proteome</keyword>
<dbReference type="EMBL" id="JAKMXF010000343">
    <property type="protein sequence ID" value="KAI6647381.1"/>
    <property type="molecule type" value="Genomic_DNA"/>
</dbReference>
<feature type="transmembrane region" description="Helical" evidence="1">
    <location>
        <begin position="20"/>
        <end position="42"/>
    </location>
</feature>
<comment type="caution">
    <text evidence="2">The sequence shown here is derived from an EMBL/GenBank/DDBJ whole genome shotgun (WGS) entry which is preliminary data.</text>
</comment>
<feature type="transmembrane region" description="Helical" evidence="1">
    <location>
        <begin position="139"/>
        <end position="161"/>
    </location>
</feature>
<evidence type="ECO:0000313" key="3">
    <source>
        <dbReference type="Proteomes" id="UP001165289"/>
    </source>
</evidence>
<keyword evidence="1" id="KW-0472">Membrane</keyword>
<evidence type="ECO:0008006" key="4">
    <source>
        <dbReference type="Google" id="ProtNLM"/>
    </source>
</evidence>
<evidence type="ECO:0000313" key="2">
    <source>
        <dbReference type="EMBL" id="KAI6647381.1"/>
    </source>
</evidence>
<name>A0AAV7JG41_9METZ</name>
<keyword evidence="1" id="KW-1133">Transmembrane helix</keyword>
<organism evidence="2 3">
    <name type="scientific">Oopsacas minuta</name>
    <dbReference type="NCBI Taxonomy" id="111878"/>
    <lineage>
        <taxon>Eukaryota</taxon>
        <taxon>Metazoa</taxon>
        <taxon>Porifera</taxon>
        <taxon>Hexactinellida</taxon>
        <taxon>Hexasterophora</taxon>
        <taxon>Lyssacinosida</taxon>
        <taxon>Leucopsacidae</taxon>
        <taxon>Oopsacas</taxon>
    </lineage>
</organism>
<dbReference type="PANTHER" id="PTHR16189:SF2">
    <property type="entry name" value="AMINO ACID TRANSPORTER TRANSMEMBRANE DOMAIN-CONTAINING PROTEIN"/>
    <property type="match status" value="1"/>
</dbReference>
<sequence length="341" mass="38676">MFLSSLELNEQKYIQATFAILRYIAFLSITIFSIYIIIYNVYNPSNPIPSQLQRENSNTVNLLLRFDIQKWLVTLPVIAYALNLNHGISPLSHPITPKNHLKPMYIMVFISLWLAYAIVGLTVSVAFLHLVNENASLNWAYFVSFPNSIFVRTISYFILLFPSLDVLSIYALLVTTISNNIYLVVMCRDTSQGSFTRLDRFGKLLFRLIIAFIPLIGSLFVSNLVALLKIAGLIALILQFLIPCASQIQSKRLCRIELEKFRKESSLTVTNKSSHIIETDSEIQNITHKQKAITGKIREFLFNVEARTSFSGWYSNNITIIFVSIVGALSFCCASLSIVYS</sequence>
<reference evidence="2 3" key="1">
    <citation type="journal article" date="2023" name="BMC Biol.">
        <title>The compact genome of the sponge Oopsacas minuta (Hexactinellida) is lacking key metazoan core genes.</title>
        <authorList>
            <person name="Santini S."/>
            <person name="Schenkelaars Q."/>
            <person name="Jourda C."/>
            <person name="Duchesne M."/>
            <person name="Belahbib H."/>
            <person name="Rocher C."/>
            <person name="Selva M."/>
            <person name="Riesgo A."/>
            <person name="Vervoort M."/>
            <person name="Leys S.P."/>
            <person name="Kodjabachian L."/>
            <person name="Le Bivic A."/>
            <person name="Borchiellini C."/>
            <person name="Claverie J.M."/>
            <person name="Renard E."/>
        </authorList>
    </citation>
    <scope>NUCLEOTIDE SEQUENCE [LARGE SCALE GENOMIC DNA]</scope>
    <source>
        <strain evidence="2">SPO-2</strain>
    </source>
</reference>
<gene>
    <name evidence="2" type="ORF">LOD99_12377</name>
</gene>
<evidence type="ECO:0000256" key="1">
    <source>
        <dbReference type="SAM" id="Phobius"/>
    </source>
</evidence>
<dbReference type="Proteomes" id="UP001165289">
    <property type="component" value="Unassembled WGS sequence"/>
</dbReference>
<dbReference type="AlphaFoldDB" id="A0AAV7JG41"/>
<feature type="transmembrane region" description="Helical" evidence="1">
    <location>
        <begin position="104"/>
        <end position="127"/>
    </location>
</feature>